<name>C5FMY0_ARTOC</name>
<dbReference type="VEuPathDB" id="FungiDB:MCYG_04035"/>
<proteinExistence type="predicted"/>
<evidence type="ECO:0000313" key="1">
    <source>
        <dbReference type="EMBL" id="EEQ31216.1"/>
    </source>
</evidence>
<dbReference type="GeneID" id="9224367"/>
<dbReference type="RefSeq" id="XP_002846298.1">
    <property type="nucleotide sequence ID" value="XM_002846252.1"/>
</dbReference>
<gene>
    <name evidence="1" type="ORF">MCYG_04035</name>
</gene>
<reference evidence="2" key="1">
    <citation type="journal article" date="2012" name="MBio">
        <title>Comparative genome analysis of Trichophyton rubrum and related dermatophytes reveals candidate genes involved in infection.</title>
        <authorList>
            <person name="Martinez D.A."/>
            <person name="Oliver B.G."/>
            <person name="Graeser Y."/>
            <person name="Goldberg J.M."/>
            <person name="Li W."/>
            <person name="Martinez-Rossi N.M."/>
            <person name="Monod M."/>
            <person name="Shelest E."/>
            <person name="Barton R.C."/>
            <person name="Birch E."/>
            <person name="Brakhage A.A."/>
            <person name="Chen Z."/>
            <person name="Gurr S.J."/>
            <person name="Heiman D."/>
            <person name="Heitman J."/>
            <person name="Kosti I."/>
            <person name="Rossi A."/>
            <person name="Saif S."/>
            <person name="Samalova M."/>
            <person name="Saunders C.W."/>
            <person name="Shea T."/>
            <person name="Summerbell R.C."/>
            <person name="Xu J."/>
            <person name="Young S."/>
            <person name="Zeng Q."/>
            <person name="Birren B.W."/>
            <person name="Cuomo C.A."/>
            <person name="White T.C."/>
        </authorList>
    </citation>
    <scope>NUCLEOTIDE SEQUENCE [LARGE SCALE GENOMIC DNA]</scope>
    <source>
        <strain evidence="2">ATCC MYA-4605 / CBS 113480</strain>
    </source>
</reference>
<dbReference type="AlphaFoldDB" id="C5FMY0"/>
<keyword evidence="2" id="KW-1185">Reference proteome</keyword>
<dbReference type="HOGENOM" id="CLU_1354319_0_0_1"/>
<accession>C5FMY0</accession>
<dbReference type="EMBL" id="DS995704">
    <property type="protein sequence ID" value="EEQ31216.1"/>
    <property type="molecule type" value="Genomic_DNA"/>
</dbReference>
<evidence type="ECO:0000313" key="2">
    <source>
        <dbReference type="Proteomes" id="UP000002035"/>
    </source>
</evidence>
<sequence>MTDSLQLKLLESESVFLAVCKEVAHQRSLYYMTVDRPPAVARQPAGVLQVTPGSACQWGAVFNEARLWCYRRFTGPATITKLSIAADSTTLWFSVAAPAQSLVRRLVTRSLAIVMIPNTCPAITGEHFLRAGPVRAIHRGDMSARTAKAMDLIYTYADIASMHLYPREQVFDSLRIAHRQLARLPSNPRNHLPLTTLQALTT</sequence>
<dbReference type="Proteomes" id="UP000002035">
    <property type="component" value="Unassembled WGS sequence"/>
</dbReference>
<protein>
    <submittedName>
        <fullName evidence="1">Uncharacterized protein</fullName>
    </submittedName>
</protein>
<organism evidence="1 2">
    <name type="scientific">Arthroderma otae (strain ATCC MYA-4605 / CBS 113480)</name>
    <name type="common">Microsporum canis</name>
    <dbReference type="NCBI Taxonomy" id="554155"/>
    <lineage>
        <taxon>Eukaryota</taxon>
        <taxon>Fungi</taxon>
        <taxon>Dikarya</taxon>
        <taxon>Ascomycota</taxon>
        <taxon>Pezizomycotina</taxon>
        <taxon>Eurotiomycetes</taxon>
        <taxon>Eurotiomycetidae</taxon>
        <taxon>Onygenales</taxon>
        <taxon>Arthrodermataceae</taxon>
        <taxon>Microsporum</taxon>
    </lineage>
</organism>